<dbReference type="SUPFAM" id="SSF52402">
    <property type="entry name" value="Adenine nucleotide alpha hydrolases-like"/>
    <property type="match status" value="1"/>
</dbReference>
<evidence type="ECO:0000256" key="3">
    <source>
        <dbReference type="ARBA" id="ARBA00048741"/>
    </source>
</evidence>
<dbReference type="PANTHER" id="PTHR43284">
    <property type="entry name" value="ASPARAGINE SYNTHETASE (GLUTAMINE-HYDROLYZING)"/>
    <property type="match status" value="1"/>
</dbReference>
<dbReference type="EMBL" id="SJPY01000007">
    <property type="protein sequence ID" value="TWU37653.1"/>
    <property type="molecule type" value="Genomic_DNA"/>
</dbReference>
<evidence type="ECO:0000313" key="6">
    <source>
        <dbReference type="Proteomes" id="UP000315471"/>
    </source>
</evidence>
<dbReference type="Pfam" id="PF00733">
    <property type="entry name" value="Asn_synthase"/>
    <property type="match status" value="1"/>
</dbReference>
<dbReference type="RefSeq" id="WP_146601616.1">
    <property type="nucleotide sequence ID" value="NZ_SJPY01000007.1"/>
</dbReference>
<dbReference type="InterPro" id="IPR029055">
    <property type="entry name" value="Ntn_hydrolases_N"/>
</dbReference>
<keyword evidence="6" id="KW-1185">Reference proteome</keyword>
<evidence type="ECO:0000256" key="2">
    <source>
        <dbReference type="ARBA" id="ARBA00012737"/>
    </source>
</evidence>
<dbReference type="PANTHER" id="PTHR43284:SF1">
    <property type="entry name" value="ASPARAGINE SYNTHETASE"/>
    <property type="match status" value="1"/>
</dbReference>
<name>A0A5C6DJU1_9BACT</name>
<dbReference type="InterPro" id="IPR001962">
    <property type="entry name" value="Asn_synthase"/>
</dbReference>
<dbReference type="GO" id="GO:0006529">
    <property type="term" value="P:asparagine biosynthetic process"/>
    <property type="evidence" value="ECO:0007669"/>
    <property type="project" value="InterPro"/>
</dbReference>
<accession>A0A5C6DJU1</accession>
<comment type="caution">
    <text evidence="5">The sequence shown here is derived from an EMBL/GenBank/DDBJ whole genome shotgun (WGS) entry which is preliminary data.</text>
</comment>
<comment type="pathway">
    <text evidence="1">Amino-acid biosynthesis; L-asparagine biosynthesis; L-asparagine from L-aspartate (L-Gln route): step 1/1.</text>
</comment>
<dbReference type="InterPro" id="IPR014729">
    <property type="entry name" value="Rossmann-like_a/b/a_fold"/>
</dbReference>
<proteinExistence type="predicted"/>
<evidence type="ECO:0000259" key="4">
    <source>
        <dbReference type="Pfam" id="PF00733"/>
    </source>
</evidence>
<protein>
    <recommendedName>
        <fullName evidence="2">asparagine synthase (glutamine-hydrolyzing)</fullName>
        <ecNumber evidence="2">6.3.5.4</ecNumber>
    </recommendedName>
</protein>
<organism evidence="5 6">
    <name type="scientific">Novipirellula aureliae</name>
    <dbReference type="NCBI Taxonomy" id="2527966"/>
    <lineage>
        <taxon>Bacteria</taxon>
        <taxon>Pseudomonadati</taxon>
        <taxon>Planctomycetota</taxon>
        <taxon>Planctomycetia</taxon>
        <taxon>Pirellulales</taxon>
        <taxon>Pirellulaceae</taxon>
        <taxon>Novipirellula</taxon>
    </lineage>
</organism>
<dbReference type="Gene3D" id="3.60.20.10">
    <property type="entry name" value="Glutamine Phosphoribosylpyrophosphate, subunit 1, domain 1"/>
    <property type="match status" value="1"/>
</dbReference>
<dbReference type="SUPFAM" id="SSF56235">
    <property type="entry name" value="N-terminal nucleophile aminohydrolases (Ntn hydrolases)"/>
    <property type="match status" value="1"/>
</dbReference>
<dbReference type="EC" id="6.3.5.4" evidence="2"/>
<keyword evidence="5" id="KW-0436">Ligase</keyword>
<dbReference type="AlphaFoldDB" id="A0A5C6DJU1"/>
<gene>
    <name evidence="5" type="primary">asnO</name>
    <name evidence="5" type="ORF">Q31b_44410</name>
</gene>
<feature type="domain" description="Asparagine synthetase" evidence="4">
    <location>
        <begin position="222"/>
        <end position="297"/>
    </location>
</feature>
<dbReference type="Gene3D" id="3.40.50.620">
    <property type="entry name" value="HUPs"/>
    <property type="match status" value="1"/>
</dbReference>
<reference evidence="5 6" key="1">
    <citation type="submission" date="2019-02" db="EMBL/GenBank/DDBJ databases">
        <title>Deep-cultivation of Planctomycetes and their phenomic and genomic characterization uncovers novel biology.</title>
        <authorList>
            <person name="Wiegand S."/>
            <person name="Jogler M."/>
            <person name="Boedeker C."/>
            <person name="Pinto D."/>
            <person name="Vollmers J."/>
            <person name="Rivas-Marin E."/>
            <person name="Kohn T."/>
            <person name="Peeters S.H."/>
            <person name="Heuer A."/>
            <person name="Rast P."/>
            <person name="Oberbeckmann S."/>
            <person name="Bunk B."/>
            <person name="Jeske O."/>
            <person name="Meyerdierks A."/>
            <person name="Storesund J.E."/>
            <person name="Kallscheuer N."/>
            <person name="Luecker S."/>
            <person name="Lage O.M."/>
            <person name="Pohl T."/>
            <person name="Merkel B.J."/>
            <person name="Hornburger P."/>
            <person name="Mueller R.-W."/>
            <person name="Bruemmer F."/>
            <person name="Labrenz M."/>
            <person name="Spormann A.M."/>
            <person name="Op Den Camp H."/>
            <person name="Overmann J."/>
            <person name="Amann R."/>
            <person name="Jetten M.S.M."/>
            <person name="Mascher T."/>
            <person name="Medema M.H."/>
            <person name="Devos D.P."/>
            <person name="Kaster A.-K."/>
            <person name="Ovreas L."/>
            <person name="Rohde M."/>
            <person name="Galperin M.Y."/>
            <person name="Jogler C."/>
        </authorList>
    </citation>
    <scope>NUCLEOTIDE SEQUENCE [LARGE SCALE GENOMIC DNA]</scope>
    <source>
        <strain evidence="5 6">Q31b</strain>
    </source>
</reference>
<dbReference type="InterPro" id="IPR051786">
    <property type="entry name" value="ASN_synthetase/amidase"/>
</dbReference>
<evidence type="ECO:0000313" key="5">
    <source>
        <dbReference type="EMBL" id="TWU37653.1"/>
    </source>
</evidence>
<sequence length="597" mass="67545">MNNLHTFVPPSFVCMLQTKVVGAAENIISEFMDETSQKPEITISNQADMVIIAASQGCHVASDSTRGLTAILHGELYMNAGANHAAFALQQLADQGESFAAKLNGSFVLLIISEHEPFVRIITDRLNSRRAFHSFDGNRHWISSSIHWHPTDSLPVNPVGIAHLLASGSMQNFHTPFEGVRVLEQASIHVFDHDGLHSSRYWTLHFERGENGSDECVLLDELADIVTESVRVRLFDDPCSWVSLSGGYDSRLITQLLANENADVRNFSYKISNAELNTESDGFLASEWSELLGQPHLFTNAYHGDQLQALQRNADLGLGMLNFCGEIDSWFELAKAFDPARTNAVFAGDTVFGFQWDIEIDCVEDALRTVHVYGIGELGPLKHVVPQHTWNTFSECLPDELQTIFNRVPKDVDLITAKDYLYIDQRLPNTILAWRTIVSDYFAPVRNPFVDNRLLDFIGRVPVSFRRDRGVYLQMIQKFYPQVTNFRRAKSSGCLQEWRKEYARFCDPLVDWLRTSDSKLDPLIPPDAIVRLLKDLGTWRHSPYSPRTLPSRLILKTIKGTKIGNRIQRRFPTAGMKHLLNRIIPLRAFLGTPIIRP</sequence>
<dbReference type="Proteomes" id="UP000315471">
    <property type="component" value="Unassembled WGS sequence"/>
</dbReference>
<evidence type="ECO:0000256" key="1">
    <source>
        <dbReference type="ARBA" id="ARBA00005187"/>
    </source>
</evidence>
<dbReference type="OrthoDB" id="9763290at2"/>
<comment type="catalytic activity">
    <reaction evidence="3">
        <text>L-aspartate + L-glutamine + ATP + H2O = L-asparagine + L-glutamate + AMP + diphosphate + H(+)</text>
        <dbReference type="Rhea" id="RHEA:12228"/>
        <dbReference type="ChEBI" id="CHEBI:15377"/>
        <dbReference type="ChEBI" id="CHEBI:15378"/>
        <dbReference type="ChEBI" id="CHEBI:29985"/>
        <dbReference type="ChEBI" id="CHEBI:29991"/>
        <dbReference type="ChEBI" id="CHEBI:30616"/>
        <dbReference type="ChEBI" id="CHEBI:33019"/>
        <dbReference type="ChEBI" id="CHEBI:58048"/>
        <dbReference type="ChEBI" id="CHEBI:58359"/>
        <dbReference type="ChEBI" id="CHEBI:456215"/>
        <dbReference type="EC" id="6.3.5.4"/>
    </reaction>
</comment>
<dbReference type="GO" id="GO:0004066">
    <property type="term" value="F:asparagine synthase (glutamine-hydrolyzing) activity"/>
    <property type="evidence" value="ECO:0007669"/>
    <property type="project" value="UniProtKB-EC"/>
</dbReference>